<dbReference type="GO" id="GO:0046872">
    <property type="term" value="F:metal ion binding"/>
    <property type="evidence" value="ECO:0007669"/>
    <property type="project" value="UniProtKB-KW"/>
</dbReference>
<protein>
    <submittedName>
        <fullName evidence="11">Metallopeptidase</fullName>
    </submittedName>
</protein>
<dbReference type="EMBL" id="CP003093">
    <property type="protein sequence ID" value="AER55843.1"/>
    <property type="molecule type" value="Genomic_DNA"/>
</dbReference>
<dbReference type="Gene3D" id="1.10.1380.10">
    <property type="entry name" value="Neutral endopeptidase , domain2"/>
    <property type="match status" value="1"/>
</dbReference>
<evidence type="ECO:0000256" key="8">
    <source>
        <dbReference type="SAM" id="SignalP"/>
    </source>
</evidence>
<dbReference type="PRINTS" id="PR00786">
    <property type="entry name" value="NEPRILYSIN"/>
</dbReference>
<keyword evidence="5" id="KW-0378">Hydrolase</keyword>
<evidence type="ECO:0000256" key="6">
    <source>
        <dbReference type="ARBA" id="ARBA00022833"/>
    </source>
</evidence>
<evidence type="ECO:0000259" key="9">
    <source>
        <dbReference type="Pfam" id="PF01431"/>
    </source>
</evidence>
<dbReference type="Pfam" id="PF01431">
    <property type="entry name" value="Peptidase_M13"/>
    <property type="match status" value="1"/>
</dbReference>
<keyword evidence="12" id="KW-1185">Reference proteome</keyword>
<evidence type="ECO:0000256" key="3">
    <source>
        <dbReference type="ARBA" id="ARBA00022670"/>
    </source>
</evidence>
<keyword evidence="4" id="KW-0479">Metal-binding</keyword>
<proteinExistence type="inferred from homology"/>
<dbReference type="STRING" id="1045855.DSC_05960"/>
<evidence type="ECO:0000256" key="7">
    <source>
        <dbReference type="ARBA" id="ARBA00023049"/>
    </source>
</evidence>
<dbReference type="GO" id="GO:0004222">
    <property type="term" value="F:metalloendopeptidase activity"/>
    <property type="evidence" value="ECO:0007669"/>
    <property type="project" value="InterPro"/>
</dbReference>
<evidence type="ECO:0000313" key="12">
    <source>
        <dbReference type="Proteomes" id="UP000005870"/>
    </source>
</evidence>
<keyword evidence="3" id="KW-0645">Protease</keyword>
<dbReference type="Gene3D" id="3.40.390.10">
    <property type="entry name" value="Collagenase (Catalytic Domain)"/>
    <property type="match status" value="1"/>
</dbReference>
<evidence type="ECO:0000256" key="1">
    <source>
        <dbReference type="ARBA" id="ARBA00001947"/>
    </source>
</evidence>
<keyword evidence="8" id="KW-0732">Signal</keyword>
<comment type="similarity">
    <text evidence="2">Belongs to the peptidase M13 family.</text>
</comment>
<dbReference type="InterPro" id="IPR024079">
    <property type="entry name" value="MetalloPept_cat_dom_sf"/>
</dbReference>
<evidence type="ECO:0000256" key="5">
    <source>
        <dbReference type="ARBA" id="ARBA00022801"/>
    </source>
</evidence>
<accession>G7UR32</accession>
<organism evidence="11 12">
    <name type="scientific">Pseudoxanthomonas spadix (strain BD-a59)</name>
    <dbReference type="NCBI Taxonomy" id="1045855"/>
    <lineage>
        <taxon>Bacteria</taxon>
        <taxon>Pseudomonadati</taxon>
        <taxon>Pseudomonadota</taxon>
        <taxon>Gammaproteobacteria</taxon>
        <taxon>Lysobacterales</taxon>
        <taxon>Lysobacteraceae</taxon>
        <taxon>Pseudoxanthomonas</taxon>
    </lineage>
</organism>
<evidence type="ECO:0000256" key="4">
    <source>
        <dbReference type="ARBA" id="ARBA00022723"/>
    </source>
</evidence>
<feature type="domain" description="Peptidase M13 C-terminal" evidence="9">
    <location>
        <begin position="502"/>
        <end position="702"/>
    </location>
</feature>
<dbReference type="PROSITE" id="PS51885">
    <property type="entry name" value="NEPRILYSIN"/>
    <property type="match status" value="1"/>
</dbReference>
<keyword evidence="6" id="KW-0862">Zinc</keyword>
<dbReference type="InterPro" id="IPR018497">
    <property type="entry name" value="Peptidase_M13_C"/>
</dbReference>
<gene>
    <name evidence="11" type="ordered locus">DSC_05960</name>
</gene>
<dbReference type="PROSITE" id="PS51257">
    <property type="entry name" value="PROKAR_LIPOPROTEIN"/>
    <property type="match status" value="1"/>
</dbReference>
<name>G7UR32_PSEUP</name>
<dbReference type="Proteomes" id="UP000005870">
    <property type="component" value="Chromosome"/>
</dbReference>
<dbReference type="PANTHER" id="PTHR11733">
    <property type="entry name" value="ZINC METALLOPROTEASE FAMILY M13 NEPRILYSIN-RELATED"/>
    <property type="match status" value="1"/>
</dbReference>
<dbReference type="PANTHER" id="PTHR11733:SF167">
    <property type="entry name" value="FI17812P1-RELATED"/>
    <property type="match status" value="1"/>
</dbReference>
<dbReference type="SUPFAM" id="SSF55486">
    <property type="entry name" value="Metalloproteases ('zincins'), catalytic domain"/>
    <property type="match status" value="1"/>
</dbReference>
<comment type="cofactor">
    <cofactor evidence="1">
        <name>Zn(2+)</name>
        <dbReference type="ChEBI" id="CHEBI:29105"/>
    </cofactor>
</comment>
<dbReference type="InterPro" id="IPR000718">
    <property type="entry name" value="Peptidase_M13"/>
</dbReference>
<feature type="domain" description="Peptidase M13 N-terminal" evidence="10">
    <location>
        <begin position="74"/>
        <end position="450"/>
    </location>
</feature>
<dbReference type="InterPro" id="IPR042089">
    <property type="entry name" value="Peptidase_M13_dom_2"/>
</dbReference>
<dbReference type="InterPro" id="IPR008753">
    <property type="entry name" value="Peptidase_M13_N"/>
</dbReference>
<evidence type="ECO:0000313" key="11">
    <source>
        <dbReference type="EMBL" id="AER55843.1"/>
    </source>
</evidence>
<sequence>MSTPKTKILLLSLSLSIAAALAACKKPDAPTAAAPAPAPAADTAAPKALRVDQSRLPPFSGFQIGDLDPAVNVCSDLNAYANARWLKANPVPGDRTSWGSFEVLSERSEAIQQQLAEQAAADTAASGVEKIVGDFWATGMDEARIEQQGLAPIKDELAAIDGLGDQAKITDYLRTRAAKGQNALFGFGASPDFNNSDMNIAYAFQGGLGLPDPEYYTGAENKPKLDAYQAHIARTLELAGVAADAAAAQARDVIAFETRLAKVSKTSTELSRKVELAYNPVSLEQADQLTPNWSWSEFFKSQGVAAPQMFSLAIPAFHQEVSKMLADTAPAAWQAYLRFHTIDSASPYLSKPFVDENFAFWNQTLRGQKEIRPRWKRVLATLNRQAGETLGQLYVKTTFPPEAKAQMEALVGNLRTALKARIEQLDWMSPQTKQKALAKWETFTPKIGYPDKWREWSGLNTSGDSYLGNVLAAQQFNYRFDLSKIGKPVDRTEWGMTPQTINAYYNPQQNEIVFPAAILQPPFFDPKADPAMNYGGIGAVIGHEMTHGYDDQGAKFGPKGNFENWWTQADEQGFKSRTGKLVEQFNGYTTADGGKVRGDLTLGENIADLGGLNTAYDAMKVAEQGKPDPKVDGLTQDQRFFLNWATVWRRNFTPEELAVRLKTDPHAPANFRAIGAPSNMPAFAQAFDCKPGDAMVRTGEQQVVIW</sequence>
<reference evidence="11 12" key="1">
    <citation type="journal article" date="2012" name="J. Bacteriol.">
        <title>Complete Genome Sequence of the BTEX-Degrading Bacterium Pseudoxanthomonas spadix BD-a59.</title>
        <authorList>
            <person name="Lee S.H."/>
            <person name="Jin H.M."/>
            <person name="Lee H.J."/>
            <person name="Kim J.M."/>
            <person name="Jeon C.O."/>
        </authorList>
    </citation>
    <scope>NUCLEOTIDE SEQUENCE [LARGE SCALE GENOMIC DNA]</scope>
    <source>
        <strain evidence="11 12">BD-a59</strain>
    </source>
</reference>
<dbReference type="GO" id="GO:0005886">
    <property type="term" value="C:plasma membrane"/>
    <property type="evidence" value="ECO:0007669"/>
    <property type="project" value="TreeGrafter"/>
</dbReference>
<feature type="signal peptide" evidence="8">
    <location>
        <begin position="1"/>
        <end position="22"/>
    </location>
</feature>
<feature type="chain" id="PRO_5003504290" evidence="8">
    <location>
        <begin position="23"/>
        <end position="706"/>
    </location>
</feature>
<dbReference type="AlphaFoldDB" id="G7UR32"/>
<dbReference type="CDD" id="cd08662">
    <property type="entry name" value="M13"/>
    <property type="match status" value="1"/>
</dbReference>
<evidence type="ECO:0000259" key="10">
    <source>
        <dbReference type="Pfam" id="PF05649"/>
    </source>
</evidence>
<dbReference type="eggNOG" id="COG3590">
    <property type="taxonomic scope" value="Bacteria"/>
</dbReference>
<evidence type="ECO:0000256" key="2">
    <source>
        <dbReference type="ARBA" id="ARBA00007357"/>
    </source>
</evidence>
<dbReference type="KEGG" id="psd:DSC_05960"/>
<dbReference type="GO" id="GO:0016485">
    <property type="term" value="P:protein processing"/>
    <property type="evidence" value="ECO:0007669"/>
    <property type="project" value="TreeGrafter"/>
</dbReference>
<dbReference type="HOGENOM" id="CLU_006187_7_2_6"/>
<dbReference type="Pfam" id="PF05649">
    <property type="entry name" value="Peptidase_M13_N"/>
    <property type="match status" value="1"/>
</dbReference>
<keyword evidence="7" id="KW-0482">Metalloprotease</keyword>